<keyword evidence="2" id="KW-1185">Reference proteome</keyword>
<reference evidence="2" key="1">
    <citation type="journal article" date="2023" name="G3 (Bethesda)">
        <title>Genome assembly and association tests identify interacting loci associated with vigor, precocity, and sex in interspecific pistachio rootstocks.</title>
        <authorList>
            <person name="Palmer W."/>
            <person name="Jacygrad E."/>
            <person name="Sagayaradj S."/>
            <person name="Cavanaugh K."/>
            <person name="Han R."/>
            <person name="Bertier L."/>
            <person name="Beede B."/>
            <person name="Kafkas S."/>
            <person name="Golino D."/>
            <person name="Preece J."/>
            <person name="Michelmore R."/>
        </authorList>
    </citation>
    <scope>NUCLEOTIDE SEQUENCE [LARGE SCALE GENOMIC DNA]</scope>
</reference>
<evidence type="ECO:0000313" key="1">
    <source>
        <dbReference type="EMBL" id="KAJ0078913.1"/>
    </source>
</evidence>
<dbReference type="EMBL" id="CM047909">
    <property type="protein sequence ID" value="KAJ0078913.1"/>
    <property type="molecule type" value="Genomic_DNA"/>
</dbReference>
<protein>
    <submittedName>
        <fullName evidence="1">Uncharacterized protein</fullName>
    </submittedName>
</protein>
<sequence length="166" mass="19018">MEDVIAVWPIGYRFKPKEDELVKFFLQRRVRGEPLPWSPIMECNLYGNQAPWEIFDQSNGQKVWYCFTKLNNTGKGKKRVSRTGGGGTWRGEKSGVEIVDSETNRLIGVQKTFLFKIKGATDKLVSWIMHEFSLVEKKGDDIVLCKLKKKTKSSNQISDSDVDQVL</sequence>
<accession>A0ACC0ZYR2</accession>
<evidence type="ECO:0000313" key="2">
    <source>
        <dbReference type="Proteomes" id="UP001164250"/>
    </source>
</evidence>
<name>A0ACC0ZYR2_9ROSI</name>
<organism evidence="1 2">
    <name type="scientific">Pistacia atlantica</name>
    <dbReference type="NCBI Taxonomy" id="434234"/>
    <lineage>
        <taxon>Eukaryota</taxon>
        <taxon>Viridiplantae</taxon>
        <taxon>Streptophyta</taxon>
        <taxon>Embryophyta</taxon>
        <taxon>Tracheophyta</taxon>
        <taxon>Spermatophyta</taxon>
        <taxon>Magnoliopsida</taxon>
        <taxon>eudicotyledons</taxon>
        <taxon>Gunneridae</taxon>
        <taxon>Pentapetalae</taxon>
        <taxon>rosids</taxon>
        <taxon>malvids</taxon>
        <taxon>Sapindales</taxon>
        <taxon>Anacardiaceae</taxon>
        <taxon>Pistacia</taxon>
    </lineage>
</organism>
<gene>
    <name evidence="1" type="ORF">Patl1_23180</name>
</gene>
<dbReference type="Proteomes" id="UP001164250">
    <property type="component" value="Chromosome 13"/>
</dbReference>
<comment type="caution">
    <text evidence="1">The sequence shown here is derived from an EMBL/GenBank/DDBJ whole genome shotgun (WGS) entry which is preliminary data.</text>
</comment>
<proteinExistence type="predicted"/>